<proteinExistence type="predicted"/>
<dbReference type="AlphaFoldDB" id="A0A0A0JBJ6"/>
<protein>
    <submittedName>
        <fullName evidence="6">Sugar O-acetyltransferase</fullName>
    </submittedName>
</protein>
<dbReference type="PROSITE" id="PS00101">
    <property type="entry name" value="HEXAPEP_TRANSFERASES"/>
    <property type="match status" value="1"/>
</dbReference>
<dbReference type="InterPro" id="IPR020019">
    <property type="entry name" value="AcTrfase_PglD-like"/>
</dbReference>
<dbReference type="Gene3D" id="3.40.50.20">
    <property type="match status" value="1"/>
</dbReference>
<keyword evidence="7" id="KW-1185">Reference proteome</keyword>
<evidence type="ECO:0000313" key="7">
    <source>
        <dbReference type="Proteomes" id="UP000030002"/>
    </source>
</evidence>
<dbReference type="InterPro" id="IPR011004">
    <property type="entry name" value="Trimer_LpxA-like_sf"/>
</dbReference>
<dbReference type="PANTHER" id="PTHR43300:SF7">
    <property type="entry name" value="UDP-N-ACETYLBACILLOSAMINE N-ACETYLTRANSFERASE"/>
    <property type="match status" value="1"/>
</dbReference>
<evidence type="ECO:0000313" key="6">
    <source>
        <dbReference type="EMBL" id="KGN32981.1"/>
    </source>
</evidence>
<dbReference type="STRING" id="1385520.N802_16540"/>
<organism evidence="6 7">
    <name type="scientific">Knoellia sinensis KCTC 19936</name>
    <dbReference type="NCBI Taxonomy" id="1385520"/>
    <lineage>
        <taxon>Bacteria</taxon>
        <taxon>Bacillati</taxon>
        <taxon>Actinomycetota</taxon>
        <taxon>Actinomycetes</taxon>
        <taxon>Micrococcales</taxon>
        <taxon>Intrasporangiaceae</taxon>
        <taxon>Knoellia</taxon>
    </lineage>
</organism>
<dbReference type="InterPro" id="IPR041561">
    <property type="entry name" value="PglD_N"/>
</dbReference>
<dbReference type="Proteomes" id="UP000030002">
    <property type="component" value="Unassembled WGS sequence"/>
</dbReference>
<feature type="domain" description="PglD N-terminal" evidence="5">
    <location>
        <begin position="5"/>
        <end position="85"/>
    </location>
</feature>
<feature type="active site" description="Proton acceptor" evidence="3">
    <location>
        <position position="144"/>
    </location>
</feature>
<dbReference type="GO" id="GO:0016740">
    <property type="term" value="F:transferase activity"/>
    <property type="evidence" value="ECO:0007669"/>
    <property type="project" value="UniProtKB-KW"/>
</dbReference>
<feature type="binding site" evidence="4">
    <location>
        <position position="77"/>
    </location>
    <ligand>
        <name>substrate</name>
    </ligand>
</feature>
<reference evidence="6 7" key="1">
    <citation type="submission" date="2013-08" db="EMBL/GenBank/DDBJ databases">
        <title>The genome sequence of Knoellia sinensis.</title>
        <authorList>
            <person name="Zhu W."/>
            <person name="Wang G."/>
        </authorList>
    </citation>
    <scope>NUCLEOTIDE SEQUENCE [LARGE SCALE GENOMIC DNA]</scope>
    <source>
        <strain evidence="6 7">KCTC 19936</strain>
    </source>
</reference>
<keyword evidence="1 6" id="KW-0808">Transferase</keyword>
<comment type="caution">
    <text evidence="6">The sequence shown here is derived from an EMBL/GenBank/DDBJ whole genome shotgun (WGS) entry which is preliminary data.</text>
</comment>
<name>A0A0A0JBJ6_9MICO</name>
<dbReference type="OrthoDB" id="708224at2"/>
<feature type="site" description="Increases basicity of active site His" evidence="3">
    <location>
        <position position="145"/>
    </location>
</feature>
<dbReference type="InterPro" id="IPR018357">
    <property type="entry name" value="Hexapep_transf_CS"/>
</dbReference>
<dbReference type="CDD" id="cd03360">
    <property type="entry name" value="LbH_AT_putative"/>
    <property type="match status" value="1"/>
</dbReference>
<gene>
    <name evidence="6" type="ORF">N802_16540</name>
</gene>
<dbReference type="Gene3D" id="2.160.10.10">
    <property type="entry name" value="Hexapeptide repeat proteins"/>
    <property type="match status" value="1"/>
</dbReference>
<keyword evidence="2" id="KW-0677">Repeat</keyword>
<dbReference type="SUPFAM" id="SSF51161">
    <property type="entry name" value="Trimeric LpxA-like enzymes"/>
    <property type="match status" value="1"/>
</dbReference>
<dbReference type="eggNOG" id="COG0110">
    <property type="taxonomic scope" value="Bacteria"/>
</dbReference>
<dbReference type="Pfam" id="PF17836">
    <property type="entry name" value="PglD_N"/>
    <property type="match status" value="1"/>
</dbReference>
<evidence type="ECO:0000256" key="4">
    <source>
        <dbReference type="PIRSR" id="PIRSR620019-2"/>
    </source>
</evidence>
<evidence type="ECO:0000256" key="3">
    <source>
        <dbReference type="PIRSR" id="PIRSR620019-1"/>
    </source>
</evidence>
<dbReference type="PANTHER" id="PTHR43300">
    <property type="entry name" value="ACETYLTRANSFERASE"/>
    <property type="match status" value="1"/>
</dbReference>
<dbReference type="InterPro" id="IPR050179">
    <property type="entry name" value="Trans_hexapeptide_repeat"/>
</dbReference>
<feature type="binding site" evidence="4">
    <location>
        <position position="192"/>
    </location>
    <ligand>
        <name>acetyl-CoA</name>
        <dbReference type="ChEBI" id="CHEBI:57288"/>
    </ligand>
</feature>
<evidence type="ECO:0000256" key="2">
    <source>
        <dbReference type="ARBA" id="ARBA00022737"/>
    </source>
</evidence>
<dbReference type="NCBIfam" id="TIGR03570">
    <property type="entry name" value="NeuD_NnaD"/>
    <property type="match status" value="1"/>
</dbReference>
<dbReference type="RefSeq" id="WP_035914978.1">
    <property type="nucleotide sequence ID" value="NZ_AVPJ01000005.1"/>
</dbReference>
<accession>A0A0A0JBJ6</accession>
<evidence type="ECO:0000256" key="1">
    <source>
        <dbReference type="ARBA" id="ARBA00022679"/>
    </source>
</evidence>
<evidence type="ECO:0000259" key="5">
    <source>
        <dbReference type="Pfam" id="PF17836"/>
    </source>
</evidence>
<dbReference type="EMBL" id="AVPJ01000005">
    <property type="protein sequence ID" value="KGN32981.1"/>
    <property type="molecule type" value="Genomic_DNA"/>
</dbReference>
<sequence length="212" mass="21795">MTRPLVIVGCGGFGREVLDVVDAVNAIEPQWDFLGFVDDGPTEDNLAIVDRMGHRVLGGVSWLDQAPPDTAVFIGIGDGAVKERIDKAARTFGLDSGVLIHPTASVGALLDVAPGTIICAGVRITTNVRIGRHVHVNLGATVGHDTELGDYVSVNPLAAISGNVTIGARAMVGTQAAILQGLTVGMDSTIGGAAMVVKDVSENVVVKGVPAR</sequence>